<dbReference type="GO" id="GO:0032483">
    <property type="term" value="P:regulation of Rab protein signal transduction"/>
    <property type="evidence" value="ECO:0007669"/>
    <property type="project" value="TreeGrafter"/>
</dbReference>
<keyword evidence="3" id="KW-1185">Reference proteome</keyword>
<sequence length="202" mass="22733">APCCCAMEDVLPSGLLEVCLMVGVPKERLRALLQVRGVGGKPQNFLPLDPEVLSVFVPPFISRDDIHMANTSANNLNRSKRRSFRKKKEKPKFENIKSVNGEQKAPDTEDITVPKDVDLIGLPQLCFPGGLYITSESKEDQIHFLVFTDVCGNRTYGVVAQYYQPMQVCYLTHKKSDCFVPLAICVISRYPYFNALKDCLSW</sequence>
<evidence type="ECO:0000313" key="3">
    <source>
        <dbReference type="Proteomes" id="UP000694426"/>
    </source>
</evidence>
<dbReference type="PANTHER" id="PTHR12296">
    <property type="entry name" value="DENN DOMAIN-CONTAINING PROTEIN 4"/>
    <property type="match status" value="1"/>
</dbReference>
<dbReference type="PANTHER" id="PTHR12296:SF21">
    <property type="entry name" value="DENN DOMAIN-CONTAINING PROTEIN 3"/>
    <property type="match status" value="1"/>
</dbReference>
<dbReference type="Pfam" id="PF03456">
    <property type="entry name" value="uDENN"/>
    <property type="match status" value="1"/>
</dbReference>
<proteinExistence type="predicted"/>
<dbReference type="AlphaFoldDB" id="A0A8B9BVW8"/>
<reference evidence="2" key="2">
    <citation type="submission" date="2025-09" db="UniProtKB">
        <authorList>
            <consortium name="Ensembl"/>
        </authorList>
    </citation>
    <scope>IDENTIFICATION</scope>
</reference>
<dbReference type="PROSITE" id="PS50211">
    <property type="entry name" value="DENN"/>
    <property type="match status" value="1"/>
</dbReference>
<dbReference type="GeneTree" id="ENSGT00940000155784"/>
<feature type="domain" description="UDENN" evidence="1">
    <location>
        <begin position="77"/>
        <end position="202"/>
    </location>
</feature>
<dbReference type="GO" id="GO:0031410">
    <property type="term" value="C:cytoplasmic vesicle"/>
    <property type="evidence" value="ECO:0007669"/>
    <property type="project" value="TreeGrafter"/>
</dbReference>
<dbReference type="Ensembl" id="ENSABRT00000014415.1">
    <property type="protein sequence ID" value="ENSABRP00000010102.1"/>
    <property type="gene ID" value="ENSABRG00000009052.1"/>
</dbReference>
<protein>
    <recommendedName>
        <fullName evidence="1">UDENN domain-containing protein</fullName>
    </recommendedName>
</protein>
<organism evidence="2 3">
    <name type="scientific">Anser brachyrhynchus</name>
    <name type="common">Pink-footed goose</name>
    <dbReference type="NCBI Taxonomy" id="132585"/>
    <lineage>
        <taxon>Eukaryota</taxon>
        <taxon>Metazoa</taxon>
        <taxon>Chordata</taxon>
        <taxon>Craniata</taxon>
        <taxon>Vertebrata</taxon>
        <taxon>Euteleostomi</taxon>
        <taxon>Archelosauria</taxon>
        <taxon>Archosauria</taxon>
        <taxon>Dinosauria</taxon>
        <taxon>Saurischia</taxon>
        <taxon>Theropoda</taxon>
        <taxon>Coelurosauria</taxon>
        <taxon>Aves</taxon>
        <taxon>Neognathae</taxon>
        <taxon>Galloanserae</taxon>
        <taxon>Anseriformes</taxon>
        <taxon>Anatidae</taxon>
        <taxon>Anserinae</taxon>
        <taxon>Anser</taxon>
    </lineage>
</organism>
<dbReference type="InterPro" id="IPR037516">
    <property type="entry name" value="Tripartite_DENN"/>
</dbReference>
<name>A0A8B9BVW8_9AVES</name>
<dbReference type="InterPro" id="IPR005113">
    <property type="entry name" value="uDENN_dom"/>
</dbReference>
<dbReference type="InterPro" id="IPR051696">
    <property type="entry name" value="DENN_Domain_GEFs"/>
</dbReference>
<dbReference type="Gene3D" id="3.30.450.200">
    <property type="match status" value="1"/>
</dbReference>
<dbReference type="Proteomes" id="UP000694426">
    <property type="component" value="Unplaced"/>
</dbReference>
<dbReference type="GO" id="GO:0005085">
    <property type="term" value="F:guanyl-nucleotide exchange factor activity"/>
    <property type="evidence" value="ECO:0007669"/>
    <property type="project" value="UniProtKB-ARBA"/>
</dbReference>
<reference evidence="2" key="1">
    <citation type="submission" date="2025-08" db="UniProtKB">
        <authorList>
            <consortium name="Ensembl"/>
        </authorList>
    </citation>
    <scope>IDENTIFICATION</scope>
</reference>
<accession>A0A8B9BVW8</accession>
<evidence type="ECO:0000259" key="1">
    <source>
        <dbReference type="PROSITE" id="PS50211"/>
    </source>
</evidence>
<evidence type="ECO:0000313" key="2">
    <source>
        <dbReference type="Ensembl" id="ENSABRP00000010102.1"/>
    </source>
</evidence>